<reference evidence="6 7" key="1">
    <citation type="submission" date="2019-04" db="EMBL/GenBank/DDBJ databases">
        <title>Genome sequence of strain 7209-2.</title>
        <authorList>
            <person name="Gao J."/>
            <person name="Sun J."/>
        </authorList>
    </citation>
    <scope>NUCLEOTIDE SEQUENCE [LARGE SCALE GENOMIC DNA]</scope>
    <source>
        <strain evidence="6 7">7209-2</strain>
    </source>
</reference>
<evidence type="ECO:0000259" key="5">
    <source>
        <dbReference type="Pfam" id="PF04198"/>
    </source>
</evidence>
<feature type="domain" description="Sugar-binding" evidence="5">
    <location>
        <begin position="61"/>
        <end position="315"/>
    </location>
</feature>
<keyword evidence="7" id="KW-1185">Reference proteome</keyword>
<dbReference type="EMBL" id="STGT01000004">
    <property type="protein sequence ID" value="THV12531.1"/>
    <property type="molecule type" value="Genomic_DNA"/>
</dbReference>
<dbReference type="InterPro" id="IPR007324">
    <property type="entry name" value="Sugar-bd_dom_put"/>
</dbReference>
<evidence type="ECO:0000256" key="4">
    <source>
        <dbReference type="ARBA" id="ARBA00023163"/>
    </source>
</evidence>
<dbReference type="Gene3D" id="1.10.10.10">
    <property type="entry name" value="Winged helix-like DNA-binding domain superfamily/Winged helix DNA-binding domain"/>
    <property type="match status" value="1"/>
</dbReference>
<dbReference type="InterPro" id="IPR037171">
    <property type="entry name" value="NagB/RpiA_transferase-like"/>
</dbReference>
<dbReference type="InterPro" id="IPR051054">
    <property type="entry name" value="SorC_transcr_regulators"/>
</dbReference>
<evidence type="ECO:0000313" key="7">
    <source>
        <dbReference type="Proteomes" id="UP000309667"/>
    </source>
</evidence>
<dbReference type="Gene3D" id="3.40.50.1360">
    <property type="match status" value="1"/>
</dbReference>
<comment type="caution">
    <text evidence="6">The sequence shown here is derived from an EMBL/GenBank/DDBJ whole genome shotgun (WGS) entry which is preliminary data.</text>
</comment>
<dbReference type="SUPFAM" id="SSF100950">
    <property type="entry name" value="NagB/RpiA/CoA transferase-like"/>
    <property type="match status" value="1"/>
</dbReference>
<dbReference type="PANTHER" id="PTHR34294">
    <property type="entry name" value="TRANSCRIPTIONAL REGULATOR-RELATED"/>
    <property type="match status" value="1"/>
</dbReference>
<gene>
    <name evidence="6" type="ORF">E9677_17405</name>
</gene>
<dbReference type="Pfam" id="PF04198">
    <property type="entry name" value="Sugar-bind"/>
    <property type="match status" value="1"/>
</dbReference>
<dbReference type="InterPro" id="IPR036388">
    <property type="entry name" value="WH-like_DNA-bd_sf"/>
</dbReference>
<protein>
    <submittedName>
        <fullName evidence="6">Sugar-binding transcriptional regulator</fullName>
    </submittedName>
</protein>
<evidence type="ECO:0000256" key="3">
    <source>
        <dbReference type="ARBA" id="ARBA00023125"/>
    </source>
</evidence>
<accession>A0ABY2QS25</accession>
<name>A0ABY2QS25_9HYPH</name>
<dbReference type="PANTHER" id="PTHR34294:SF1">
    <property type="entry name" value="TRANSCRIPTIONAL REGULATOR LSRR"/>
    <property type="match status" value="1"/>
</dbReference>
<evidence type="ECO:0000256" key="2">
    <source>
        <dbReference type="ARBA" id="ARBA00023015"/>
    </source>
</evidence>
<dbReference type="RefSeq" id="WP_112246911.1">
    <property type="nucleotide sequence ID" value="NZ_STGT01000004.1"/>
</dbReference>
<evidence type="ECO:0000256" key="1">
    <source>
        <dbReference type="ARBA" id="ARBA00010466"/>
    </source>
</evidence>
<keyword evidence="4" id="KW-0804">Transcription</keyword>
<proteinExistence type="inferred from homology"/>
<comment type="similarity">
    <text evidence="1">Belongs to the SorC transcriptional regulatory family.</text>
</comment>
<sequence>MAADPDSSKLDIAARAAWLYFIAGNTQEEIALKLRVSRPTAQRLVSLALDRRLVTFRFEHKISSTMELSEKLRERFGLRHCEVVPTDPSAPDGIAGIAACAAAFIEQTLSSSAPVVMAIGTGRTLRAAVEQIQPLNCPQHTLVGLVGNVATDGAASFFDVLSRLADLTKAQHFPMPLPVLADTDEQRNSLAAMRVIQRTISLAHSAQVTLVGVGQMDLDAQQHIDGFISREELLNQIRLGAVGEITGWSFAADGKVIEGGVNGRVTSVPLCVPESRLVVGVACGQRKVSSIISAIRGNILNGLITDEVTAQSMLS</sequence>
<keyword evidence="3" id="KW-0238">DNA-binding</keyword>
<keyword evidence="2" id="KW-0805">Transcription regulation</keyword>
<evidence type="ECO:0000313" key="6">
    <source>
        <dbReference type="EMBL" id="THV12531.1"/>
    </source>
</evidence>
<organism evidence="6 7">
    <name type="scientific">Rhizobium rhizophilum</name>
    <dbReference type="NCBI Taxonomy" id="1850373"/>
    <lineage>
        <taxon>Bacteria</taxon>
        <taxon>Pseudomonadati</taxon>
        <taxon>Pseudomonadota</taxon>
        <taxon>Alphaproteobacteria</taxon>
        <taxon>Hyphomicrobiales</taxon>
        <taxon>Rhizobiaceae</taxon>
        <taxon>Rhizobium/Agrobacterium group</taxon>
        <taxon>Rhizobium</taxon>
    </lineage>
</organism>
<dbReference type="Proteomes" id="UP000309667">
    <property type="component" value="Unassembled WGS sequence"/>
</dbReference>